<protein>
    <submittedName>
        <fullName evidence="1">Formate dehydrogenase, TAT signal-containing</fullName>
    </submittedName>
</protein>
<dbReference type="Proteomes" id="UP000018211">
    <property type="component" value="Unassembled WGS sequence"/>
</dbReference>
<sequence>MKDKQAIDPRRRDLLKGMTTVTVAGALAAGTSKVAAAEETQPEVTESTTGYKETQHIRDYYDTL</sequence>
<name>A0AAV2VNH0_9VIBR</name>
<comment type="caution">
    <text evidence="1">The sequence shown here is derived from an EMBL/GenBank/DDBJ whole genome shotgun (WGS) entry which is preliminary data.</text>
</comment>
<evidence type="ECO:0000313" key="2">
    <source>
        <dbReference type="Proteomes" id="UP000018211"/>
    </source>
</evidence>
<dbReference type="RefSeq" id="WP_022550713.1">
    <property type="nucleotide sequence ID" value="NZ_LK391965.1"/>
</dbReference>
<dbReference type="InterPro" id="IPR014177">
    <property type="entry name" value="Formate_DH_TAT-contain"/>
</dbReference>
<dbReference type="InterPro" id="IPR006311">
    <property type="entry name" value="TAT_signal"/>
</dbReference>
<dbReference type="EMBL" id="CAOF01000082">
    <property type="protein sequence ID" value="CCO46222.1"/>
    <property type="molecule type" value="Genomic_DNA"/>
</dbReference>
<gene>
    <name evidence="1" type="ORF">VIBNISOn1_1720021</name>
</gene>
<reference evidence="1 2" key="1">
    <citation type="journal article" date="2013" name="ISME J.">
        <title>Comparative genomics of pathogenic lineages of Vibrio nigripulchritudo identifies virulence-associated traits.</title>
        <authorList>
            <person name="Goudenege D."/>
            <person name="Labreuche Y."/>
            <person name="Krin E."/>
            <person name="Ansquer D."/>
            <person name="Mangenot S."/>
            <person name="Calteau A."/>
            <person name="Medigue C."/>
            <person name="Mazel D."/>
            <person name="Polz M.F."/>
            <person name="Le Roux F."/>
        </authorList>
    </citation>
    <scope>NUCLEOTIDE SEQUENCE [LARGE SCALE GENOMIC DNA]</scope>
    <source>
        <strain evidence="1 2">SOn1</strain>
    </source>
</reference>
<dbReference type="NCBIfam" id="TIGR02811">
    <property type="entry name" value="formate_TAT"/>
    <property type="match status" value="1"/>
</dbReference>
<dbReference type="PROSITE" id="PS51318">
    <property type="entry name" value="TAT"/>
    <property type="match status" value="1"/>
</dbReference>
<evidence type="ECO:0000313" key="1">
    <source>
        <dbReference type="EMBL" id="CCO46222.1"/>
    </source>
</evidence>
<organism evidence="1 2">
    <name type="scientific">Vibrio nigripulchritudo SOn1</name>
    <dbReference type="NCBI Taxonomy" id="1238450"/>
    <lineage>
        <taxon>Bacteria</taxon>
        <taxon>Pseudomonadati</taxon>
        <taxon>Pseudomonadota</taxon>
        <taxon>Gammaproteobacteria</taxon>
        <taxon>Vibrionales</taxon>
        <taxon>Vibrionaceae</taxon>
        <taxon>Vibrio</taxon>
    </lineage>
</organism>
<proteinExistence type="predicted"/>
<dbReference type="PIRSF" id="PIRSF036704">
    <property type="entry name" value="UCP036704"/>
    <property type="match status" value="1"/>
</dbReference>
<accession>A0AAV2VNH0</accession>
<dbReference type="AlphaFoldDB" id="A0AAV2VNH0"/>